<comment type="caution">
    <text evidence="2">The sequence shown here is derived from an EMBL/GenBank/DDBJ whole genome shotgun (WGS) entry which is preliminary data.</text>
</comment>
<keyword evidence="1" id="KW-0479">Metal-binding</keyword>
<feature type="binding site" evidence="1">
    <location>
        <position position="35"/>
    </location>
    <ligand>
        <name>Mg(2+)</name>
        <dbReference type="ChEBI" id="CHEBI:18420"/>
        <label>1</label>
    </ligand>
</feature>
<feature type="binding site" evidence="1">
    <location>
        <position position="36"/>
    </location>
    <ligand>
        <name>Mg(2+)</name>
        <dbReference type="ChEBI" id="CHEBI:18420"/>
        <label>1</label>
    </ligand>
</feature>
<evidence type="ECO:0008006" key="4">
    <source>
        <dbReference type="Google" id="ProtNLM"/>
    </source>
</evidence>
<dbReference type="InterPro" id="IPR036705">
    <property type="entry name" value="Ribosyl_crysJ1_sf"/>
</dbReference>
<gene>
    <name evidence="2" type="ORF">CTM71_07865</name>
</gene>
<dbReference type="Proteomes" id="UP000229011">
    <property type="component" value="Unassembled WGS sequence"/>
</dbReference>
<name>A0A2G9EH67_9FUSO</name>
<keyword evidence="1" id="KW-0460">Magnesium</keyword>
<dbReference type="GeneID" id="93328355"/>
<dbReference type="Gene3D" id="1.10.4080.10">
    <property type="entry name" value="ADP-ribosylation/Crystallin J1"/>
    <property type="match status" value="1"/>
</dbReference>
<proteinExistence type="predicted"/>
<dbReference type="GO" id="GO:0046872">
    <property type="term" value="F:metal ion binding"/>
    <property type="evidence" value="ECO:0007669"/>
    <property type="project" value="UniProtKB-KW"/>
</dbReference>
<evidence type="ECO:0000313" key="2">
    <source>
        <dbReference type="EMBL" id="PIM80287.1"/>
    </source>
</evidence>
<dbReference type="PANTHER" id="PTHR16222:SF12">
    <property type="entry name" value="ADP-RIBOSYLGLYCOHYDROLASE-RELATED"/>
    <property type="match status" value="1"/>
</dbReference>
<feature type="binding site" evidence="1">
    <location>
        <position position="220"/>
    </location>
    <ligand>
        <name>Mg(2+)</name>
        <dbReference type="ChEBI" id="CHEBI:18420"/>
        <label>1</label>
    </ligand>
</feature>
<evidence type="ECO:0000313" key="3">
    <source>
        <dbReference type="Proteomes" id="UP000229011"/>
    </source>
</evidence>
<sequence>MIGAMIGDIIGSVYEFKENVEDKNFKLFVSYAMTTDDSIMTLAVGEALVNTYGEKDIVKIQEELTKQLQKFGREYPYGGYGLRFKKWLKEENPQPYNSYGNGSGMRVSSVAWLYDNLEDVNKYAEITASVSHNHPEGIKGACAIASAIYLARKKKTKEEIKKYIEDKFGYSFEPISSVRKWHTFDETCQVTVPIAIQAFLEGEDFEDVLRTAIYAGGDSDTIACMACSIAETYYDIPDKFIDFCYPKISPSMKTALKNILLLVKKQNRLNNNLEKVLNLLEKENV</sequence>
<feature type="binding site" evidence="1">
    <location>
        <position position="37"/>
    </location>
    <ligand>
        <name>Mg(2+)</name>
        <dbReference type="ChEBI" id="CHEBI:18420"/>
        <label>1</label>
    </ligand>
</feature>
<dbReference type="Pfam" id="PF03747">
    <property type="entry name" value="ADP_ribosyl_GH"/>
    <property type="match status" value="1"/>
</dbReference>
<feature type="binding site" evidence="1">
    <location>
        <position position="218"/>
    </location>
    <ligand>
        <name>Mg(2+)</name>
        <dbReference type="ChEBI" id="CHEBI:18420"/>
        <label>1</label>
    </ligand>
</feature>
<dbReference type="EMBL" id="PEQY01000001">
    <property type="protein sequence ID" value="PIM80287.1"/>
    <property type="molecule type" value="Genomic_DNA"/>
</dbReference>
<dbReference type="InterPro" id="IPR005502">
    <property type="entry name" value="Ribosyl_crysJ1"/>
</dbReference>
<protein>
    <recommendedName>
        <fullName evidence="4">ADP-ribosylglycohydrolase</fullName>
    </recommendedName>
</protein>
<dbReference type="AlphaFoldDB" id="A0A2G9EH67"/>
<organism evidence="2 3">
    <name type="scientific">Fusobacterium pseudoperiodonticum</name>
    <dbReference type="NCBI Taxonomy" id="2663009"/>
    <lineage>
        <taxon>Bacteria</taxon>
        <taxon>Fusobacteriati</taxon>
        <taxon>Fusobacteriota</taxon>
        <taxon>Fusobacteriia</taxon>
        <taxon>Fusobacteriales</taxon>
        <taxon>Fusobacteriaceae</taxon>
        <taxon>Fusobacterium</taxon>
    </lineage>
</organism>
<dbReference type="SUPFAM" id="SSF101478">
    <property type="entry name" value="ADP-ribosylglycohydrolase"/>
    <property type="match status" value="1"/>
</dbReference>
<dbReference type="PANTHER" id="PTHR16222">
    <property type="entry name" value="ADP-RIBOSYLGLYCOHYDROLASE"/>
    <property type="match status" value="1"/>
</dbReference>
<accession>A0A2G9EH67</accession>
<feature type="binding site" evidence="1">
    <location>
        <position position="221"/>
    </location>
    <ligand>
        <name>Mg(2+)</name>
        <dbReference type="ChEBI" id="CHEBI:18420"/>
        <label>1</label>
    </ligand>
</feature>
<dbReference type="InterPro" id="IPR050792">
    <property type="entry name" value="ADP-ribosylglycohydrolase"/>
</dbReference>
<reference evidence="2 3" key="1">
    <citation type="submission" date="2017-11" db="EMBL/GenBank/DDBJ databases">
        <title>Genome sequencing of Fusobacterium periodonticum KCOM 1259.</title>
        <authorList>
            <person name="Kook J.-K."/>
            <person name="Park S.-N."/>
            <person name="Lim Y.K."/>
        </authorList>
    </citation>
    <scope>NUCLEOTIDE SEQUENCE [LARGE SCALE GENOMIC DNA]</scope>
    <source>
        <strain evidence="2 3">KCOM 1259</strain>
    </source>
</reference>
<comment type="cofactor">
    <cofactor evidence="1">
        <name>Mg(2+)</name>
        <dbReference type="ChEBI" id="CHEBI:18420"/>
    </cofactor>
    <text evidence="1">Binds 2 magnesium ions per subunit.</text>
</comment>
<dbReference type="RefSeq" id="WP_099958904.1">
    <property type="nucleotide sequence ID" value="NZ_PEQY01000001.1"/>
</dbReference>
<evidence type="ECO:0000256" key="1">
    <source>
        <dbReference type="PIRSR" id="PIRSR605502-1"/>
    </source>
</evidence>